<keyword evidence="4" id="KW-0472">Membrane</keyword>
<dbReference type="GO" id="GO:0005509">
    <property type="term" value="F:calcium ion binding"/>
    <property type="evidence" value="ECO:0007669"/>
    <property type="project" value="InterPro"/>
</dbReference>
<keyword evidence="4" id="KW-0812">Transmembrane</keyword>
<comment type="caution">
    <text evidence="6">The sequence shown here is derived from an EMBL/GenBank/DDBJ whole genome shotgun (WGS) entry which is preliminary data.</text>
</comment>
<evidence type="ECO:0000256" key="3">
    <source>
        <dbReference type="ARBA" id="ARBA00023180"/>
    </source>
</evidence>
<name>A0A1V1PAG8_9BACT</name>
<dbReference type="InterPro" id="IPR032179">
    <property type="entry name" value="Cry22Aa_Ig-like"/>
</dbReference>
<sequence>MNNENWFGSETITFTASDPGGLTAYTAVLFTVRPVNDPPIVSDIDDQTIDEGSPFSTIPLNTFVSDLDNDDTDISWTTSGETDLVVDIQNNIATITVPDENWNGTEIIQFIASDPKGLSDSHDVTFTVNPVNDAPQITKTHANISEGKTLTFDSSLIQATDVDDDDGALVFVLSQFPNNGTLEANGIEINPDNDQFIQMQITNGSLVYTHDGYTSTSDHFTFIAQDDDGKSSESIDYTINIQPVNDPPVLKDHAEITVIEAESIVIDQTILRATDEESGPDAITFTLLDKPDLGDIQNDGSPLKEGDTFTQHDIQNQKIVYEHHGQESESDTFSFKVSDEKDQSIGPFEMKINITPKNDPPIVVNNGITLLEGATALITTTHLSASDSDNDTNEIKYYVERGPEQGTLHYINTQSPSITKFTQADIESNVILYKHNGEEIFSDNFLFTVADPKSNSESYTFTIIITKDNDPPVALDIETTVKEDTPLIDQLESTDPDSITPYYTIETQPSHGSIQLSEDTFTYTPNTNFNGTDTFTYSVDDGELSSEPATVTIHVSPENDAPVIAEMTANISLHEGESLTITGSILSASDPDNDTLVYQLAENPKNGTFEINGTPLTTENFFSQQDIESESITYIHDTFESTSDNFSFSVYDEAGDSDTAAFTVAIIPVNDPPVALDLTVTTQEDKTLEGHLSFQDPEDDSCTFQLITQPTSGSVTVNEINGHFLYTPARNFYGEDSFTYRAMDESLTSNVAKVDITIDSVNDAPTISKIANLDLKKGEQSKIIPISLHDEETPATELQLAFRSINTLLLPLSGFVITGTGSTRNLTIIPEKTTGQSKVIVSVTDEDDATTETVFYVSVEYTDTTPPKITMKGEGVIIIEKGTAFEDPFVTAEDDNDGDVTGQVVSESDVDTNIPGRYLIKYTVSDQADNAAIPVYRTVIVYEPIIPTVDIMGNVIDETGAPIANVQVTDNAHTFTLVTADDGTFSYHDFEKTGEIHQFTFTLEGYESVIKKFSGNEPYSNTNLVDIVMLSTISENTMKLTGKCTHYADNALFKNVQVDLYNGTTLLATTLSNANGDYTLTFDSRGLPHELILMATQYGYVPQEQPVNTQQTTEINFKIPKKTRLFVTMPISEQDHNLAREQQSVTIVVNAEPPFEGHENEIQIVHPTGLTPKCTNNQCTIAYPEYRSFSMRIQADTTEDNNVATGYQRTMDIHFTAIPQTVQYFPTESKELTVTVDKPVIMKSDDKQSKTFLEIPVSECFQTEELPDKIECTIQEYTGYTPVEGKIVSVKIKDDQGNELVDKDDPFNPLKKIYITLEYPESVSQDDLLQGVYSILHASSAAQIMEGKEVNTVPVGQIVEDRLTDNTVTFWVNDLSAFAIKKTTVPIIKEIPHPPSNCFIQSTIMTAHSAMGWFLSLLIIGGLTGVCMNRLFKQSQLTVTIPALIFCLTFALSHMAFAQMQTHKVSFSLMSGGMIFEKTKMWVMAPLLALAWDTPFLPD</sequence>
<dbReference type="Gene3D" id="2.60.40.1120">
    <property type="entry name" value="Carboxypeptidase-like, regulatory domain"/>
    <property type="match status" value="1"/>
</dbReference>
<feature type="transmembrane region" description="Helical" evidence="4">
    <location>
        <begin position="1439"/>
        <end position="1461"/>
    </location>
</feature>
<dbReference type="PANTHER" id="PTHR45739">
    <property type="entry name" value="MATRIX PROTEIN, PUTATIVE-RELATED"/>
    <property type="match status" value="1"/>
</dbReference>
<keyword evidence="4" id="KW-1133">Transmembrane helix</keyword>
<dbReference type="InterPro" id="IPR013783">
    <property type="entry name" value="Ig-like_fold"/>
</dbReference>
<dbReference type="SUPFAM" id="SSF49478">
    <property type="entry name" value="Cna protein B-type domain"/>
    <property type="match status" value="1"/>
</dbReference>
<evidence type="ECO:0000256" key="4">
    <source>
        <dbReference type="SAM" id="Phobius"/>
    </source>
</evidence>
<gene>
    <name evidence="6" type="ORF">OMM_02238</name>
</gene>
<keyword evidence="1" id="KW-0732">Signal</keyword>
<accession>A0A1V1PAG8</accession>
<evidence type="ECO:0000259" key="5">
    <source>
        <dbReference type="PROSITE" id="PS50268"/>
    </source>
</evidence>
<dbReference type="Proteomes" id="UP000189670">
    <property type="component" value="Unassembled WGS sequence"/>
</dbReference>
<dbReference type="SUPFAM" id="SSF49464">
    <property type="entry name" value="Carboxypeptidase regulatory domain-like"/>
    <property type="match status" value="1"/>
</dbReference>
<dbReference type="Gene3D" id="2.60.40.10">
    <property type="entry name" value="Immunoglobulins"/>
    <property type="match status" value="2"/>
</dbReference>
<dbReference type="InterPro" id="IPR008969">
    <property type="entry name" value="CarboxyPept-like_regulatory"/>
</dbReference>
<keyword evidence="2" id="KW-0677">Repeat</keyword>
<evidence type="ECO:0000256" key="2">
    <source>
        <dbReference type="ARBA" id="ARBA00022737"/>
    </source>
</evidence>
<dbReference type="InterPro" id="IPR002126">
    <property type="entry name" value="Cadherin-like_dom"/>
</dbReference>
<dbReference type="NCBIfam" id="NF012211">
    <property type="entry name" value="tand_rpt_95"/>
    <property type="match status" value="3"/>
</dbReference>
<feature type="transmembrane region" description="Helical" evidence="4">
    <location>
        <begin position="1410"/>
        <end position="1432"/>
    </location>
</feature>
<dbReference type="GO" id="GO:0007156">
    <property type="term" value="P:homophilic cell adhesion via plasma membrane adhesion molecules"/>
    <property type="evidence" value="ECO:0007669"/>
    <property type="project" value="InterPro"/>
</dbReference>
<reference evidence="7" key="1">
    <citation type="submission" date="2012-11" db="EMBL/GenBank/DDBJ databases">
        <authorList>
            <person name="Lucero-Rivera Y.E."/>
            <person name="Tovar-Ramirez D."/>
        </authorList>
    </citation>
    <scope>NUCLEOTIDE SEQUENCE [LARGE SCALE GENOMIC DNA]</scope>
    <source>
        <strain evidence="7">Araruama</strain>
    </source>
</reference>
<keyword evidence="3" id="KW-0325">Glycoprotein</keyword>
<dbReference type="PROSITE" id="PS50268">
    <property type="entry name" value="CADHERIN_2"/>
    <property type="match status" value="1"/>
</dbReference>
<evidence type="ECO:0000313" key="7">
    <source>
        <dbReference type="Proteomes" id="UP000189670"/>
    </source>
</evidence>
<dbReference type="Gene3D" id="2.60.40.3440">
    <property type="match status" value="2"/>
</dbReference>
<evidence type="ECO:0000256" key="1">
    <source>
        <dbReference type="ARBA" id="ARBA00022729"/>
    </source>
</evidence>
<dbReference type="InterPro" id="IPR051561">
    <property type="entry name" value="FRAS1_ECM"/>
</dbReference>
<dbReference type="Pfam" id="PF17963">
    <property type="entry name" value="Big_9"/>
    <property type="match status" value="3"/>
</dbReference>
<dbReference type="EMBL" id="ATBP01000224">
    <property type="protein sequence ID" value="ETR71774.1"/>
    <property type="molecule type" value="Genomic_DNA"/>
</dbReference>
<proteinExistence type="predicted"/>
<protein>
    <recommendedName>
        <fullName evidence="5">Cadherin domain-containing protein</fullName>
    </recommendedName>
</protein>
<dbReference type="GO" id="GO:0009653">
    <property type="term" value="P:anatomical structure morphogenesis"/>
    <property type="evidence" value="ECO:0007669"/>
    <property type="project" value="TreeGrafter"/>
</dbReference>
<feature type="domain" description="Cadherin" evidence="5">
    <location>
        <begin position="565"/>
        <end position="675"/>
    </location>
</feature>
<dbReference type="PANTHER" id="PTHR45739:SF8">
    <property type="entry name" value="FRAS1-RELATED EXTRACELLULAR MATRIX PROTEIN 1"/>
    <property type="match status" value="1"/>
</dbReference>
<dbReference type="InterPro" id="IPR039005">
    <property type="entry name" value="CSPG_rpt"/>
</dbReference>
<organism evidence="6 7">
    <name type="scientific">Candidatus Magnetoglobus multicellularis str. Araruama</name>
    <dbReference type="NCBI Taxonomy" id="890399"/>
    <lineage>
        <taxon>Bacteria</taxon>
        <taxon>Pseudomonadati</taxon>
        <taxon>Thermodesulfobacteriota</taxon>
        <taxon>Desulfobacteria</taxon>
        <taxon>Desulfobacterales</taxon>
        <taxon>Desulfobacteraceae</taxon>
        <taxon>Candidatus Magnetoglobus</taxon>
    </lineage>
</organism>
<dbReference type="PROSITE" id="PS51854">
    <property type="entry name" value="CSPG"/>
    <property type="match status" value="4"/>
</dbReference>
<evidence type="ECO:0000313" key="6">
    <source>
        <dbReference type="EMBL" id="ETR71774.1"/>
    </source>
</evidence>
<dbReference type="Pfam" id="PF16184">
    <property type="entry name" value="Cadherin_3"/>
    <property type="match status" value="4"/>
</dbReference>
<dbReference type="GO" id="GO:0016020">
    <property type="term" value="C:membrane"/>
    <property type="evidence" value="ECO:0007669"/>
    <property type="project" value="InterPro"/>
</dbReference>
<dbReference type="Pfam" id="PF16403">
    <property type="entry name" value="Bact_surface_Ig-like"/>
    <property type="match status" value="1"/>
</dbReference>